<dbReference type="PANTHER" id="PTHR43310:SF2">
    <property type="entry name" value="SLC26A_SULP TRANSPORTER DOMAIN-CONTAINING PROTEIN"/>
    <property type="match status" value="1"/>
</dbReference>
<dbReference type="SUPFAM" id="SSF52091">
    <property type="entry name" value="SpoIIaa-like"/>
    <property type="match status" value="1"/>
</dbReference>
<keyword evidence="4 5" id="KW-0472">Membrane</keyword>
<feature type="domain" description="Cyclic nucleotide-binding" evidence="6">
    <location>
        <begin position="605"/>
        <end position="695"/>
    </location>
</feature>
<dbReference type="InterPro" id="IPR000595">
    <property type="entry name" value="cNMP-bd_dom"/>
</dbReference>
<protein>
    <submittedName>
        <fullName evidence="8">Sulfate permease, SulP family</fullName>
    </submittedName>
</protein>
<dbReference type="PROSITE" id="PS50801">
    <property type="entry name" value="STAS"/>
    <property type="match status" value="1"/>
</dbReference>
<organism evidence="8 9">
    <name type="scientific">Bauldia litoralis</name>
    <dbReference type="NCBI Taxonomy" id="665467"/>
    <lineage>
        <taxon>Bacteria</taxon>
        <taxon>Pseudomonadati</taxon>
        <taxon>Pseudomonadota</taxon>
        <taxon>Alphaproteobacteria</taxon>
        <taxon>Hyphomicrobiales</taxon>
        <taxon>Kaistiaceae</taxon>
        <taxon>Bauldia</taxon>
    </lineage>
</organism>
<feature type="transmembrane region" description="Helical" evidence="5">
    <location>
        <begin position="12"/>
        <end position="33"/>
    </location>
</feature>
<dbReference type="InterPro" id="IPR011547">
    <property type="entry name" value="SLC26A/SulP_dom"/>
</dbReference>
<dbReference type="InterPro" id="IPR018490">
    <property type="entry name" value="cNMP-bd_dom_sf"/>
</dbReference>
<dbReference type="Pfam" id="PF01740">
    <property type="entry name" value="STAS"/>
    <property type="match status" value="1"/>
</dbReference>
<dbReference type="InterPro" id="IPR052706">
    <property type="entry name" value="Membrane-Transporter-like"/>
</dbReference>
<evidence type="ECO:0000259" key="7">
    <source>
        <dbReference type="PROSITE" id="PS50801"/>
    </source>
</evidence>
<dbReference type="RefSeq" id="WP_175478452.1">
    <property type="nucleotide sequence ID" value="NZ_FMXQ01000006.1"/>
</dbReference>
<keyword evidence="2 5" id="KW-0812">Transmembrane</keyword>
<evidence type="ECO:0000259" key="6">
    <source>
        <dbReference type="PROSITE" id="PS50042"/>
    </source>
</evidence>
<gene>
    <name evidence="8" type="ORF">SAMN02982931_02921</name>
</gene>
<evidence type="ECO:0000256" key="1">
    <source>
        <dbReference type="ARBA" id="ARBA00004141"/>
    </source>
</evidence>
<feature type="transmembrane region" description="Helical" evidence="5">
    <location>
        <begin position="259"/>
        <end position="281"/>
    </location>
</feature>
<feature type="transmembrane region" description="Helical" evidence="5">
    <location>
        <begin position="201"/>
        <end position="222"/>
    </location>
</feature>
<reference evidence="8 9" key="1">
    <citation type="submission" date="2016-10" db="EMBL/GenBank/DDBJ databases">
        <authorList>
            <person name="de Groot N.N."/>
        </authorList>
    </citation>
    <scope>NUCLEOTIDE SEQUENCE [LARGE SCALE GENOMIC DNA]</scope>
    <source>
        <strain evidence="8 9">ATCC 35022</strain>
    </source>
</reference>
<dbReference type="Proteomes" id="UP000199071">
    <property type="component" value="Unassembled WGS sequence"/>
</dbReference>
<feature type="transmembrane region" description="Helical" evidence="5">
    <location>
        <begin position="361"/>
        <end position="380"/>
    </location>
</feature>
<dbReference type="GO" id="GO:0016020">
    <property type="term" value="C:membrane"/>
    <property type="evidence" value="ECO:0007669"/>
    <property type="project" value="UniProtKB-SubCell"/>
</dbReference>
<proteinExistence type="predicted"/>
<dbReference type="Pfam" id="PF00027">
    <property type="entry name" value="cNMP_binding"/>
    <property type="match status" value="1"/>
</dbReference>
<feature type="transmembrane region" description="Helical" evidence="5">
    <location>
        <begin position="133"/>
        <end position="156"/>
    </location>
</feature>
<feature type="transmembrane region" description="Helical" evidence="5">
    <location>
        <begin position="392"/>
        <end position="423"/>
    </location>
</feature>
<dbReference type="SMART" id="SM00100">
    <property type="entry name" value="cNMP"/>
    <property type="match status" value="1"/>
</dbReference>
<name>A0A1G6D2A0_9HYPH</name>
<evidence type="ECO:0000256" key="3">
    <source>
        <dbReference type="ARBA" id="ARBA00022989"/>
    </source>
</evidence>
<dbReference type="SUPFAM" id="SSF51206">
    <property type="entry name" value="cAMP-binding domain-like"/>
    <property type="match status" value="1"/>
</dbReference>
<dbReference type="Gene3D" id="3.30.750.24">
    <property type="entry name" value="STAS domain"/>
    <property type="match status" value="1"/>
</dbReference>
<feature type="transmembrane region" description="Helical" evidence="5">
    <location>
        <begin position="176"/>
        <end position="194"/>
    </location>
</feature>
<feature type="domain" description="STAS" evidence="7">
    <location>
        <begin position="459"/>
        <end position="568"/>
    </location>
</feature>
<comment type="subcellular location">
    <subcellularLocation>
        <location evidence="1">Membrane</location>
        <topology evidence="1">Multi-pass membrane protein</topology>
    </subcellularLocation>
</comment>
<dbReference type="Pfam" id="PF00916">
    <property type="entry name" value="Sulfate_transp"/>
    <property type="match status" value="1"/>
</dbReference>
<evidence type="ECO:0000313" key="9">
    <source>
        <dbReference type="Proteomes" id="UP000199071"/>
    </source>
</evidence>
<dbReference type="PANTHER" id="PTHR43310">
    <property type="entry name" value="SULFATE TRANSPORTER YBAR-RELATED"/>
    <property type="match status" value="1"/>
</dbReference>
<feature type="transmembrane region" description="Helical" evidence="5">
    <location>
        <begin position="98"/>
        <end position="121"/>
    </location>
</feature>
<accession>A0A1G6D2A0</accession>
<evidence type="ECO:0000256" key="4">
    <source>
        <dbReference type="ARBA" id="ARBA00023136"/>
    </source>
</evidence>
<evidence type="ECO:0000313" key="8">
    <source>
        <dbReference type="EMBL" id="SDB39297.1"/>
    </source>
</evidence>
<dbReference type="CDD" id="cd07042">
    <property type="entry name" value="STAS_SulP_like_sulfate_transporter"/>
    <property type="match status" value="1"/>
</dbReference>
<dbReference type="AlphaFoldDB" id="A0A1G6D2A0"/>
<dbReference type="Gene3D" id="2.60.120.10">
    <property type="entry name" value="Jelly Rolls"/>
    <property type="match status" value="1"/>
</dbReference>
<dbReference type="STRING" id="665467.SAMN02982931_02921"/>
<dbReference type="CDD" id="cd00038">
    <property type="entry name" value="CAP_ED"/>
    <property type="match status" value="1"/>
</dbReference>
<dbReference type="InterPro" id="IPR014710">
    <property type="entry name" value="RmlC-like_jellyroll"/>
</dbReference>
<evidence type="ECO:0000256" key="5">
    <source>
        <dbReference type="SAM" id="Phobius"/>
    </source>
</evidence>
<sequence length="730" mass="76152">MPVHSLIPGIGAGVICGFLAIVQSAGFGMLLLVGESQALAPTAIGMALFSTAVMAAVAALTSSTPGVVAIAQGIPIAALAGPVAMIIATTAAGNGDEAVPVTVVAAVALATVIIGLASFLIGTLKLGRFVRFVPFPVIGGFLAGSGWLILLGGVGVVAGHSVTAANVTHLGDTSTLLRFATAGGFVLLVGLLKLRLPVNLVVPAVALAAIVGFNLVTLLFAIDDPGLRADGWLISVADGQALWPPVVPADFAMIDWSAIAGQLISLPTVVILTVVAVLMNATGIEMETGRDVDLDRELRSVGLQNLLGGAGGGMPGFHSVSLTILSTRLGAANAVVGLIASGFCIAALVFGQVVLSLVPTPLLGGLLIWVGLSLLTAWLVQSFSRLSIWEYLVILLIFLVIVGAGFAWGILTGLIAAAVLFVIEYGRIEIVRHIMTGRDYQSSNDTAEGRREALRQVGDAILIVRLQGFLFFGTADRLRKSIQQRIESHDGTAIRYLIVDFHRVSGLDSSTVQSFSRLAQMTGPDGFVLVLCGMSESVRTAMVRGGLKTGGESHIRIENDLDHGLEWSENRLLGETTPDIIASTPVSAETLLIEVVKSQKLAEALLPHLERAEIGSGDTLIAQGTPSDDIYFIAQGRAAIMLEDEALGTVRVATVGRGSIVGEMAFYLAKPRSASVVAEGQVVAWRFSARSLDRLQAVSPESAIGFHRAMASLLADRLTSTNQLVRLLAD</sequence>
<dbReference type="PROSITE" id="PS50042">
    <property type="entry name" value="CNMP_BINDING_3"/>
    <property type="match status" value="1"/>
</dbReference>
<keyword evidence="9" id="KW-1185">Reference proteome</keyword>
<dbReference type="InterPro" id="IPR036513">
    <property type="entry name" value="STAS_dom_sf"/>
</dbReference>
<dbReference type="InterPro" id="IPR002645">
    <property type="entry name" value="STAS_dom"/>
</dbReference>
<keyword evidence="3 5" id="KW-1133">Transmembrane helix</keyword>
<feature type="transmembrane region" description="Helical" evidence="5">
    <location>
        <begin position="67"/>
        <end position="92"/>
    </location>
</feature>
<feature type="transmembrane region" description="Helical" evidence="5">
    <location>
        <begin position="39"/>
        <end position="60"/>
    </location>
</feature>
<dbReference type="EMBL" id="FMXQ01000006">
    <property type="protein sequence ID" value="SDB39297.1"/>
    <property type="molecule type" value="Genomic_DNA"/>
</dbReference>
<evidence type="ECO:0000256" key="2">
    <source>
        <dbReference type="ARBA" id="ARBA00022692"/>
    </source>
</evidence>
<feature type="transmembrane region" description="Helical" evidence="5">
    <location>
        <begin position="331"/>
        <end position="355"/>
    </location>
</feature>